<keyword evidence="1" id="KW-0175">Coiled coil</keyword>
<evidence type="ECO:0000256" key="1">
    <source>
        <dbReference type="SAM" id="Coils"/>
    </source>
</evidence>
<feature type="region of interest" description="Disordered" evidence="2">
    <location>
        <begin position="262"/>
        <end position="313"/>
    </location>
</feature>
<feature type="coiled-coil region" evidence="1">
    <location>
        <begin position="496"/>
        <end position="566"/>
    </location>
</feature>
<dbReference type="AlphaFoldDB" id="A0A8K0VVK3"/>
<reference evidence="3" key="1">
    <citation type="journal article" date="2021" name="Nat. Commun.">
        <title>Genetic determinants of endophytism in the Arabidopsis root mycobiome.</title>
        <authorList>
            <person name="Mesny F."/>
            <person name="Miyauchi S."/>
            <person name="Thiergart T."/>
            <person name="Pickel B."/>
            <person name="Atanasova L."/>
            <person name="Karlsson M."/>
            <person name="Huettel B."/>
            <person name="Barry K.W."/>
            <person name="Haridas S."/>
            <person name="Chen C."/>
            <person name="Bauer D."/>
            <person name="Andreopoulos W."/>
            <person name="Pangilinan J."/>
            <person name="LaButti K."/>
            <person name="Riley R."/>
            <person name="Lipzen A."/>
            <person name="Clum A."/>
            <person name="Drula E."/>
            <person name="Henrissat B."/>
            <person name="Kohler A."/>
            <person name="Grigoriev I.V."/>
            <person name="Martin F.M."/>
            <person name="Hacquard S."/>
        </authorList>
    </citation>
    <scope>NUCLEOTIDE SEQUENCE</scope>
    <source>
        <strain evidence="3">MPI-SDFR-AT-0120</strain>
    </source>
</reference>
<feature type="compositionally biased region" description="Polar residues" evidence="2">
    <location>
        <begin position="52"/>
        <end position="79"/>
    </location>
</feature>
<proteinExistence type="predicted"/>
<feature type="region of interest" description="Disordered" evidence="2">
    <location>
        <begin position="1"/>
        <end position="79"/>
    </location>
</feature>
<name>A0A8K0VVK3_9PLEO</name>
<dbReference type="PANTHER" id="PTHR23159">
    <property type="entry name" value="CENTROSOMAL PROTEIN 2"/>
    <property type="match status" value="1"/>
</dbReference>
<evidence type="ECO:0000256" key="2">
    <source>
        <dbReference type="SAM" id="MobiDB-lite"/>
    </source>
</evidence>
<accession>A0A8K0VVK3</accession>
<evidence type="ECO:0000313" key="3">
    <source>
        <dbReference type="EMBL" id="KAH7080908.1"/>
    </source>
</evidence>
<dbReference type="EMBL" id="JAGMVJ010000015">
    <property type="protein sequence ID" value="KAH7080908.1"/>
    <property type="molecule type" value="Genomic_DNA"/>
</dbReference>
<dbReference type="Proteomes" id="UP000813461">
    <property type="component" value="Unassembled WGS sequence"/>
</dbReference>
<sequence>MDDEELEWPDLDTIEVPPREVQIETTDSRVDSRPGSPFLDELEATVYDEEATATSPESNTGPNTPHHVVQNNESQSAESLRQRVEDASRAIRDLRAAFGPNLWYQVVPLPQDEASKLDKARAATKWSRAAFVLFRGKVLFGSMQHADFGEVKTFLFTEKAWSELHLPTCPSGVIKVEPIFALIFDEKYSAKSYDVYGHRIGVCVRAALIDAGYSDGAGFKNRLPSNKTMLRTIDRNLKAAADPTSSINRNKQAPLVINLTEEDAQTATANPDEICTNEPRKRSHDPSSPLSTPDIASKRPRLTGTKLTGDKFNHPSTTRFLPIALAAPKEVLYPSPSTDLFGSAPGTGAGNCFEQPLPLHARVIQTTLHTRIRSLEKANADLTTRVSELDARLSKAEEHGAELRTRSSRADEHLRREAMKFDEQFEMQTQIKDEERAKVVKERDEVIKEREESIKERDATIQEQCVKIQEQDATIKARDEHILTLTTKTNGSQTRFDTMQHTVDRLKERNHDLRAENEELLVQIEILEQGKNGNKDREKVASQAKIEALGRENDALRKRNTQLIDERLKMLDEKMDEEEDVWEVEEA</sequence>
<feature type="compositionally biased region" description="Acidic residues" evidence="2">
    <location>
        <begin position="40"/>
        <end position="51"/>
    </location>
</feature>
<feature type="coiled-coil region" evidence="1">
    <location>
        <begin position="372"/>
        <end position="399"/>
    </location>
</feature>
<dbReference type="OrthoDB" id="3682822at2759"/>
<feature type="compositionally biased region" description="Basic and acidic residues" evidence="2">
    <location>
        <begin position="17"/>
        <end position="32"/>
    </location>
</feature>
<dbReference type="PANTHER" id="PTHR23159:SF31">
    <property type="entry name" value="CENTROSOME-ASSOCIATED PROTEIN CEP250 ISOFORM X1"/>
    <property type="match status" value="1"/>
</dbReference>
<feature type="compositionally biased region" description="Acidic residues" evidence="2">
    <location>
        <begin position="1"/>
        <end position="13"/>
    </location>
</feature>
<organism evidence="3 4">
    <name type="scientific">Paraphoma chrysanthemicola</name>
    <dbReference type="NCBI Taxonomy" id="798071"/>
    <lineage>
        <taxon>Eukaryota</taxon>
        <taxon>Fungi</taxon>
        <taxon>Dikarya</taxon>
        <taxon>Ascomycota</taxon>
        <taxon>Pezizomycotina</taxon>
        <taxon>Dothideomycetes</taxon>
        <taxon>Pleosporomycetidae</taxon>
        <taxon>Pleosporales</taxon>
        <taxon>Pleosporineae</taxon>
        <taxon>Phaeosphaeriaceae</taxon>
        <taxon>Paraphoma</taxon>
    </lineage>
</organism>
<gene>
    <name evidence="3" type="ORF">FB567DRAFT_595239</name>
</gene>
<evidence type="ECO:0000313" key="4">
    <source>
        <dbReference type="Proteomes" id="UP000813461"/>
    </source>
</evidence>
<protein>
    <submittedName>
        <fullName evidence="3">Uncharacterized protein</fullName>
    </submittedName>
</protein>
<keyword evidence="4" id="KW-1185">Reference proteome</keyword>
<comment type="caution">
    <text evidence="3">The sequence shown here is derived from an EMBL/GenBank/DDBJ whole genome shotgun (WGS) entry which is preliminary data.</text>
</comment>